<comment type="similarity">
    <text evidence="2">Belongs to the Tdpoz family.</text>
</comment>
<dbReference type="Gene3D" id="1.25.40.420">
    <property type="match status" value="1"/>
</dbReference>
<evidence type="ECO:0000256" key="3">
    <source>
        <dbReference type="SAM" id="MobiDB-lite"/>
    </source>
</evidence>
<dbReference type="InterPro" id="IPR045005">
    <property type="entry name" value="BPM1-6"/>
</dbReference>
<keyword evidence="4" id="KW-0812">Transmembrane</keyword>
<comment type="caution">
    <text evidence="7">The sequence shown here is derived from an EMBL/GenBank/DDBJ whole genome shotgun (WGS) entry which is preliminary data.</text>
</comment>
<dbReference type="Pfam" id="PF00651">
    <property type="entry name" value="BTB"/>
    <property type="match status" value="1"/>
</dbReference>
<dbReference type="SUPFAM" id="SSF49599">
    <property type="entry name" value="TRAF domain-like"/>
    <property type="match status" value="1"/>
</dbReference>
<dbReference type="PROSITE" id="PS50144">
    <property type="entry name" value="MATH"/>
    <property type="match status" value="1"/>
</dbReference>
<dbReference type="EMBL" id="RWGY01000007">
    <property type="protein sequence ID" value="TVU41003.1"/>
    <property type="molecule type" value="Genomic_DNA"/>
</dbReference>
<feature type="domain" description="BTB" evidence="5">
    <location>
        <begin position="194"/>
        <end position="261"/>
    </location>
</feature>
<dbReference type="Gramene" id="TVU41003">
    <property type="protein sequence ID" value="TVU41003"/>
    <property type="gene ID" value="EJB05_14491"/>
</dbReference>
<feature type="transmembrane region" description="Helical" evidence="4">
    <location>
        <begin position="375"/>
        <end position="395"/>
    </location>
</feature>
<accession>A0A5J9VZ93</accession>
<dbReference type="InterPro" id="IPR056423">
    <property type="entry name" value="BACK_BPM_SPOP"/>
</dbReference>
<comment type="pathway">
    <text evidence="1">Protein modification; protein ubiquitination.</text>
</comment>
<dbReference type="PANTHER" id="PTHR26379">
    <property type="entry name" value="BTB/POZ AND MATH DOMAIN-CONTAINING PROTEIN 1"/>
    <property type="match status" value="1"/>
</dbReference>
<feature type="domain" description="MATH" evidence="6">
    <location>
        <begin position="15"/>
        <end position="140"/>
    </location>
</feature>
<dbReference type="CDD" id="cd00121">
    <property type="entry name" value="MATH"/>
    <property type="match status" value="1"/>
</dbReference>
<evidence type="ECO:0008006" key="9">
    <source>
        <dbReference type="Google" id="ProtNLM"/>
    </source>
</evidence>
<evidence type="ECO:0000313" key="8">
    <source>
        <dbReference type="Proteomes" id="UP000324897"/>
    </source>
</evidence>
<dbReference type="Pfam" id="PF24570">
    <property type="entry name" value="BACK_BPM_SPOP"/>
    <property type="match status" value="1"/>
</dbReference>
<keyword evidence="4" id="KW-1133">Transmembrane helix</keyword>
<feature type="compositionally biased region" description="Low complexity" evidence="3">
    <location>
        <begin position="149"/>
        <end position="158"/>
    </location>
</feature>
<evidence type="ECO:0000259" key="6">
    <source>
        <dbReference type="PROSITE" id="PS50144"/>
    </source>
</evidence>
<dbReference type="InterPro" id="IPR008974">
    <property type="entry name" value="TRAF-like"/>
</dbReference>
<gene>
    <name evidence="7" type="ORF">EJB05_14491</name>
</gene>
<dbReference type="Gene3D" id="3.30.710.10">
    <property type="entry name" value="Potassium Channel Kv1.1, Chain A"/>
    <property type="match status" value="1"/>
</dbReference>
<dbReference type="AlphaFoldDB" id="A0A5J9VZ93"/>
<feature type="non-terminal residue" evidence="7">
    <location>
        <position position="1"/>
    </location>
</feature>
<evidence type="ECO:0000256" key="2">
    <source>
        <dbReference type="ARBA" id="ARBA00010846"/>
    </source>
</evidence>
<dbReference type="PANTHER" id="PTHR26379:SF506">
    <property type="entry name" value="BTB DOMAIN-CONTAINING PROTEIN"/>
    <property type="match status" value="1"/>
</dbReference>
<feature type="region of interest" description="Disordered" evidence="3">
    <location>
        <begin position="149"/>
        <end position="176"/>
    </location>
</feature>
<dbReference type="Gene3D" id="2.60.210.10">
    <property type="entry name" value="Apoptosis, Tumor Necrosis Factor Receptor Associated Protein 2, Chain A"/>
    <property type="match status" value="1"/>
</dbReference>
<proteinExistence type="inferred from homology"/>
<dbReference type="InterPro" id="IPR000210">
    <property type="entry name" value="BTB/POZ_dom"/>
</dbReference>
<keyword evidence="4" id="KW-0472">Membrane</keyword>
<dbReference type="GO" id="GO:0016567">
    <property type="term" value="P:protein ubiquitination"/>
    <property type="evidence" value="ECO:0007669"/>
    <property type="project" value="InterPro"/>
</dbReference>
<dbReference type="SUPFAM" id="SSF54695">
    <property type="entry name" value="POZ domain"/>
    <property type="match status" value="1"/>
</dbReference>
<evidence type="ECO:0000259" key="5">
    <source>
        <dbReference type="PROSITE" id="PS50097"/>
    </source>
</evidence>
<evidence type="ECO:0000256" key="4">
    <source>
        <dbReference type="SAM" id="Phobius"/>
    </source>
</evidence>
<dbReference type="InterPro" id="IPR002083">
    <property type="entry name" value="MATH/TRAF_dom"/>
</dbReference>
<dbReference type="PROSITE" id="PS50097">
    <property type="entry name" value="BTB"/>
    <property type="match status" value="1"/>
</dbReference>
<protein>
    <recommendedName>
        <fullName evidence="9">BTB domain-containing protein</fullName>
    </recommendedName>
</protein>
<evidence type="ECO:0000313" key="7">
    <source>
        <dbReference type="EMBL" id="TVU41003.1"/>
    </source>
</evidence>
<dbReference type="OrthoDB" id="685943at2759"/>
<feature type="compositionally biased region" description="Pro residues" evidence="3">
    <location>
        <begin position="159"/>
        <end position="172"/>
    </location>
</feature>
<organism evidence="7 8">
    <name type="scientific">Eragrostis curvula</name>
    <name type="common">weeping love grass</name>
    <dbReference type="NCBI Taxonomy" id="38414"/>
    <lineage>
        <taxon>Eukaryota</taxon>
        <taxon>Viridiplantae</taxon>
        <taxon>Streptophyta</taxon>
        <taxon>Embryophyta</taxon>
        <taxon>Tracheophyta</taxon>
        <taxon>Spermatophyta</taxon>
        <taxon>Magnoliopsida</taxon>
        <taxon>Liliopsida</taxon>
        <taxon>Poales</taxon>
        <taxon>Poaceae</taxon>
        <taxon>PACMAD clade</taxon>
        <taxon>Chloridoideae</taxon>
        <taxon>Eragrostideae</taxon>
        <taxon>Eragrostidinae</taxon>
        <taxon>Eragrostis</taxon>
    </lineage>
</organism>
<keyword evidence="8" id="KW-1185">Reference proteome</keyword>
<name>A0A5J9VZ93_9POAL</name>
<dbReference type="Proteomes" id="UP000324897">
    <property type="component" value="Chromosome 4"/>
</dbReference>
<reference evidence="7 8" key="1">
    <citation type="journal article" date="2019" name="Sci. Rep.">
        <title>A high-quality genome of Eragrostis curvula grass provides insights into Poaceae evolution and supports new strategies to enhance forage quality.</title>
        <authorList>
            <person name="Carballo J."/>
            <person name="Santos B.A.C.M."/>
            <person name="Zappacosta D."/>
            <person name="Garbus I."/>
            <person name="Selva J.P."/>
            <person name="Gallo C.A."/>
            <person name="Diaz A."/>
            <person name="Albertini E."/>
            <person name="Caccamo M."/>
            <person name="Echenique V."/>
        </authorList>
    </citation>
    <scope>NUCLEOTIDE SEQUENCE [LARGE SCALE GENOMIC DNA]</scope>
    <source>
        <strain evidence="8">cv. Victoria</strain>
        <tissue evidence="7">Leaf</tissue>
    </source>
</reference>
<sequence>MSAPPTMTNLPPPSFKMLTLDIHSYSKTKKKVPGGAWIRSNALVAGGHSWSISYYPNGTSGATDAAMSSVYLRMDNARDAVGDDVRELGGGPPRFVSSKLVGAFGSRRKPGLGLSAFVSHDDLEKSEFFELDSFTICCDFAVLPPPSSHLPSTSSAATAPPPSAPPEPPTVIAPPSGSGLHADLGSLVETKEGADVDLEVCGELFSAHKLVLAARSPVFKADFFGPAKEESTSYIRIGDINPEAFKALLHYMYTDTLPESMPLNSREEGAVLAEGLLMAADRYELKELKLLIEDKMCKNIDVSTVLPMLALAEQHQCGKLKKMCLEFIASDKNTRATMALDDVERLARSHPSIVKEVITKILDVTEREAAENVDWVSFSMYAFIVFFALIILLLWKK</sequence>
<dbReference type="InterPro" id="IPR011333">
    <property type="entry name" value="SKP1/BTB/POZ_sf"/>
</dbReference>
<evidence type="ECO:0000256" key="1">
    <source>
        <dbReference type="ARBA" id="ARBA00004906"/>
    </source>
</evidence>
<dbReference type="SMART" id="SM00225">
    <property type="entry name" value="BTB"/>
    <property type="match status" value="1"/>
</dbReference>
<dbReference type="Pfam" id="PF22486">
    <property type="entry name" value="MATH_2"/>
    <property type="match status" value="1"/>
</dbReference>